<evidence type="ECO:0000313" key="2">
    <source>
        <dbReference type="EMBL" id="AIA55254.1"/>
    </source>
</evidence>
<evidence type="ECO:0000256" key="1">
    <source>
        <dbReference type="SAM" id="Phobius"/>
    </source>
</evidence>
<dbReference type="KEGG" id="acz:Acaty_c1388"/>
<organism evidence="2 3">
    <name type="scientific">Acidithiobacillus caldus (strain ATCC 51756 / DSM 8584 / KU)</name>
    <dbReference type="NCBI Taxonomy" id="637389"/>
    <lineage>
        <taxon>Bacteria</taxon>
        <taxon>Pseudomonadati</taxon>
        <taxon>Pseudomonadota</taxon>
        <taxon>Acidithiobacillia</taxon>
        <taxon>Acidithiobacillales</taxon>
        <taxon>Acidithiobacillaceae</taxon>
        <taxon>Acidithiobacillus</taxon>
    </lineage>
</organism>
<dbReference type="Proteomes" id="UP000005522">
    <property type="component" value="Chromosome"/>
</dbReference>
<dbReference type="eggNOG" id="ENOG50329SB">
    <property type="taxonomic scope" value="Bacteria"/>
</dbReference>
<dbReference type="RefSeq" id="WP_004872186.1">
    <property type="nucleotide sequence ID" value="NZ_CP005986.1"/>
</dbReference>
<keyword evidence="1" id="KW-1133">Transmembrane helix</keyword>
<keyword evidence="1" id="KW-0472">Membrane</keyword>
<feature type="transmembrane region" description="Helical" evidence="1">
    <location>
        <begin position="20"/>
        <end position="51"/>
    </location>
</feature>
<sequence length="92" mass="11111">MMRINHFQYRASHWWHRLLLSFFALLLLLAFFFFAIFALIAVGILGLAWSVHLWWRHRSRRNSVQQDIFVKEYLVLRDNSEALPKDEADGRH</sequence>
<name>A0A059ZQZ0_ACICK</name>
<gene>
    <name evidence="2" type="ORF">Acaty_c1388</name>
</gene>
<accession>A0A059ZQZ0</accession>
<protein>
    <submittedName>
        <fullName evidence="2">Uncharacterized protein</fullName>
    </submittedName>
</protein>
<reference evidence="2 3" key="1">
    <citation type="journal article" date="2009" name="J. Bacteriol.">
        <title>Draft genome sequence of the extremely acidophilic bacterium Acidithiobacillus caldus ATCC 51756 reveals metabolic versatility in the genus Acidithiobacillus.</title>
        <authorList>
            <person name="Valdes J."/>
            <person name="Quatrini R."/>
            <person name="Hallberg K."/>
            <person name="Dopson M."/>
            <person name="Valenzuela P.D."/>
            <person name="Holmes D.S."/>
        </authorList>
    </citation>
    <scope>NUCLEOTIDE SEQUENCE [LARGE SCALE GENOMIC DNA]</scope>
    <source>
        <strain evidence="3">ATCC 51756 / DSM 8584 / KU</strain>
    </source>
</reference>
<dbReference type="EMBL" id="CP005986">
    <property type="protein sequence ID" value="AIA55254.1"/>
    <property type="molecule type" value="Genomic_DNA"/>
</dbReference>
<dbReference type="HOGENOM" id="CLU_2406596_0_0_6"/>
<proteinExistence type="predicted"/>
<keyword evidence="1" id="KW-0812">Transmembrane</keyword>
<dbReference type="AlphaFoldDB" id="A0A059ZQZ0"/>
<evidence type="ECO:0000313" key="3">
    <source>
        <dbReference type="Proteomes" id="UP000005522"/>
    </source>
</evidence>